<gene>
    <name evidence="1" type="ORF">TNIN_92331</name>
</gene>
<accession>A0A8X6Y9B4</accession>
<evidence type="ECO:0000313" key="2">
    <source>
        <dbReference type="Proteomes" id="UP000886998"/>
    </source>
</evidence>
<dbReference type="Proteomes" id="UP000886998">
    <property type="component" value="Unassembled WGS sequence"/>
</dbReference>
<comment type="caution">
    <text evidence="1">The sequence shown here is derived from an EMBL/GenBank/DDBJ whole genome shotgun (WGS) entry which is preliminary data.</text>
</comment>
<dbReference type="EMBL" id="BMAV01016818">
    <property type="protein sequence ID" value="GFY67917.1"/>
    <property type="molecule type" value="Genomic_DNA"/>
</dbReference>
<protein>
    <submittedName>
        <fullName evidence="1">Uncharacterized protein</fullName>
    </submittedName>
</protein>
<keyword evidence="2" id="KW-1185">Reference proteome</keyword>
<sequence>MTTARLAEKCYVVCLSSSNDKSGRMTKTKRSSQTIFPLPSQTFHLPIPLRPHLCFPLDSFKWTFESILVRPGYDICNSFVIVNGEGNRSASSHP</sequence>
<reference evidence="1" key="1">
    <citation type="submission" date="2020-08" db="EMBL/GenBank/DDBJ databases">
        <title>Multicomponent nature underlies the extraordinary mechanical properties of spider dragline silk.</title>
        <authorList>
            <person name="Kono N."/>
            <person name="Nakamura H."/>
            <person name="Mori M."/>
            <person name="Yoshida Y."/>
            <person name="Ohtoshi R."/>
            <person name="Malay A.D."/>
            <person name="Moran D.A.P."/>
            <person name="Tomita M."/>
            <person name="Numata K."/>
            <person name="Arakawa K."/>
        </authorList>
    </citation>
    <scope>NUCLEOTIDE SEQUENCE</scope>
</reference>
<evidence type="ECO:0000313" key="1">
    <source>
        <dbReference type="EMBL" id="GFY67917.1"/>
    </source>
</evidence>
<name>A0A8X6Y9B4_9ARAC</name>
<proteinExistence type="predicted"/>
<organism evidence="1 2">
    <name type="scientific">Trichonephila inaurata madagascariensis</name>
    <dbReference type="NCBI Taxonomy" id="2747483"/>
    <lineage>
        <taxon>Eukaryota</taxon>
        <taxon>Metazoa</taxon>
        <taxon>Ecdysozoa</taxon>
        <taxon>Arthropoda</taxon>
        <taxon>Chelicerata</taxon>
        <taxon>Arachnida</taxon>
        <taxon>Araneae</taxon>
        <taxon>Araneomorphae</taxon>
        <taxon>Entelegynae</taxon>
        <taxon>Araneoidea</taxon>
        <taxon>Nephilidae</taxon>
        <taxon>Trichonephila</taxon>
        <taxon>Trichonephila inaurata</taxon>
    </lineage>
</organism>
<dbReference type="AlphaFoldDB" id="A0A8X6Y9B4"/>